<dbReference type="PROSITE" id="PS00678">
    <property type="entry name" value="WD_REPEATS_1"/>
    <property type="match status" value="1"/>
</dbReference>
<feature type="repeat" description="WD" evidence="3">
    <location>
        <begin position="469"/>
        <end position="510"/>
    </location>
</feature>
<keyword evidence="1 3" id="KW-0853">WD repeat</keyword>
<sequence>MDVNSINLLKAQQADFLERIKKTKTYEITLLESNVKGCHREYMPFWGEKLATLLDNARLQAEVLARNPPAIPSEYPEDSEWAIPFVTYFQNQAEDYFLREFITEEVVKGCFGRLVKKIPQDAIDCMELDDEGNLRGESRFAFSVTNNPDIKIRVCVADSESFNSIKKDKARWTIQQEDLNNYQAIFFLCMFFPGSGQRGYEKEALISGFLPTNQIEFNGSYISMQPSKLLYSGGLKWYLNLLKNKQNLPKETDEINQAKVVSTLSPNHPLESVINEWQCSHTLVGHIKGINCIALKPKSKSDSQSLIASGSRGEIKLWNLENGDLIATLSEYPWLRTGFVDEVNYLAFSPDGQTLASGGADSTIKMWHLGAKDLIDIMHKHNGMVRCVAFTADGRMLVTGGDDRKVQFWDMTERQVIMTLSLDDTAAHSLIYSQDAKTLATGSYRKIKVWSISTDKEISCINVELRHCLTSHSHIVSSLALSKNGTILVSGSKDKTIKVWHLKTGELLRTLKGHKDGVNTVAISQDEQIIASGSADKTIKLWHLETGELLSTFSGHSNTVTGLAFANQDNTLVSGSLDKTIKIWQRI</sequence>
<keyword evidence="5" id="KW-1185">Reference proteome</keyword>
<dbReference type="InterPro" id="IPR019775">
    <property type="entry name" value="WD40_repeat_CS"/>
</dbReference>
<dbReference type="SUPFAM" id="SSF50978">
    <property type="entry name" value="WD40 repeat-like"/>
    <property type="match status" value="1"/>
</dbReference>
<evidence type="ECO:0000256" key="1">
    <source>
        <dbReference type="ARBA" id="ARBA00022574"/>
    </source>
</evidence>
<dbReference type="PROSITE" id="PS50294">
    <property type="entry name" value="WD_REPEATS_REGION"/>
    <property type="match status" value="5"/>
</dbReference>
<dbReference type="InterPro" id="IPR001680">
    <property type="entry name" value="WD40_rpt"/>
</dbReference>
<dbReference type="Gene3D" id="2.130.10.10">
    <property type="entry name" value="YVTN repeat-like/Quinoprotein amine dehydrogenase"/>
    <property type="match status" value="3"/>
</dbReference>
<reference evidence="4 5" key="1">
    <citation type="submission" date="2017-06" db="EMBL/GenBank/DDBJ databases">
        <title>Genome sequencing of cyanobaciteial culture collection at National Institute for Environmental Studies (NIES).</title>
        <authorList>
            <person name="Hirose Y."/>
            <person name="Shimura Y."/>
            <person name="Fujisawa T."/>
            <person name="Nakamura Y."/>
            <person name="Kawachi M."/>
        </authorList>
    </citation>
    <scope>NUCLEOTIDE SEQUENCE [LARGE SCALE GENOMIC DNA]</scope>
    <source>
        <strain evidence="4 5">NIES-267</strain>
    </source>
</reference>
<feature type="repeat" description="WD" evidence="3">
    <location>
        <begin position="553"/>
        <end position="587"/>
    </location>
</feature>
<dbReference type="EMBL" id="AP018227">
    <property type="protein sequence ID" value="BAY85287.1"/>
    <property type="molecule type" value="Genomic_DNA"/>
</dbReference>
<evidence type="ECO:0000256" key="3">
    <source>
        <dbReference type="PROSITE-ProRule" id="PRU00221"/>
    </source>
</evidence>
<protein>
    <submittedName>
        <fullName evidence="4">WD-40 repeat-containing protein</fullName>
    </submittedName>
</protein>
<dbReference type="CDD" id="cd00200">
    <property type="entry name" value="WD40"/>
    <property type="match status" value="1"/>
</dbReference>
<evidence type="ECO:0000313" key="5">
    <source>
        <dbReference type="Proteomes" id="UP000218418"/>
    </source>
</evidence>
<dbReference type="PANTHER" id="PTHR44019:SF8">
    <property type="entry name" value="POC1 CENTRIOLAR PROTEIN HOMOLOG"/>
    <property type="match status" value="1"/>
</dbReference>
<dbReference type="InterPro" id="IPR050505">
    <property type="entry name" value="WDR55/POC1"/>
</dbReference>
<dbReference type="SMART" id="SM00320">
    <property type="entry name" value="WD40"/>
    <property type="match status" value="7"/>
</dbReference>
<accession>A0A1Z4LVL5</accession>
<evidence type="ECO:0000313" key="4">
    <source>
        <dbReference type="EMBL" id="BAY85287.1"/>
    </source>
</evidence>
<organism evidence="4 5">
    <name type="scientific">Calothrix parasitica NIES-267</name>
    <dbReference type="NCBI Taxonomy" id="1973488"/>
    <lineage>
        <taxon>Bacteria</taxon>
        <taxon>Bacillati</taxon>
        <taxon>Cyanobacteriota</taxon>
        <taxon>Cyanophyceae</taxon>
        <taxon>Nostocales</taxon>
        <taxon>Calotrichaceae</taxon>
        <taxon>Calothrix</taxon>
    </lineage>
</organism>
<dbReference type="AlphaFoldDB" id="A0A1Z4LVL5"/>
<dbReference type="PANTHER" id="PTHR44019">
    <property type="entry name" value="WD REPEAT-CONTAINING PROTEIN 55"/>
    <property type="match status" value="1"/>
</dbReference>
<evidence type="ECO:0000256" key="2">
    <source>
        <dbReference type="ARBA" id="ARBA00022737"/>
    </source>
</evidence>
<dbReference type="InterPro" id="IPR036322">
    <property type="entry name" value="WD40_repeat_dom_sf"/>
</dbReference>
<feature type="repeat" description="WD" evidence="3">
    <location>
        <begin position="336"/>
        <end position="377"/>
    </location>
</feature>
<dbReference type="Pfam" id="PF00400">
    <property type="entry name" value="WD40"/>
    <property type="match status" value="6"/>
</dbReference>
<feature type="repeat" description="WD" evidence="3">
    <location>
        <begin position="283"/>
        <end position="328"/>
    </location>
</feature>
<gene>
    <name evidence="4" type="ORF">NIES267_47860</name>
</gene>
<dbReference type="OrthoDB" id="494465at2"/>
<dbReference type="PRINTS" id="PR00320">
    <property type="entry name" value="GPROTEINBRPT"/>
</dbReference>
<name>A0A1Z4LVL5_9CYAN</name>
<feature type="repeat" description="WD" evidence="3">
    <location>
        <begin position="511"/>
        <end position="552"/>
    </location>
</feature>
<dbReference type="InterPro" id="IPR020472">
    <property type="entry name" value="WD40_PAC1"/>
</dbReference>
<proteinExistence type="predicted"/>
<dbReference type="PROSITE" id="PS50082">
    <property type="entry name" value="WD_REPEATS_2"/>
    <property type="match status" value="6"/>
</dbReference>
<keyword evidence="2" id="KW-0677">Repeat</keyword>
<dbReference type="InterPro" id="IPR015943">
    <property type="entry name" value="WD40/YVTN_repeat-like_dom_sf"/>
</dbReference>
<dbReference type="Proteomes" id="UP000218418">
    <property type="component" value="Chromosome"/>
</dbReference>
<feature type="repeat" description="WD" evidence="3">
    <location>
        <begin position="378"/>
        <end position="419"/>
    </location>
</feature>